<dbReference type="PROSITE" id="PS51549">
    <property type="entry name" value="DM13"/>
    <property type="match status" value="1"/>
</dbReference>
<organism evidence="4 5">
    <name type="scientific">[Torrubiella] hemipterigena</name>
    <dbReference type="NCBI Taxonomy" id="1531966"/>
    <lineage>
        <taxon>Eukaryota</taxon>
        <taxon>Fungi</taxon>
        <taxon>Dikarya</taxon>
        <taxon>Ascomycota</taxon>
        <taxon>Pezizomycotina</taxon>
        <taxon>Sordariomycetes</taxon>
        <taxon>Hypocreomycetidae</taxon>
        <taxon>Hypocreales</taxon>
        <taxon>Clavicipitaceae</taxon>
        <taxon>Clavicipitaceae incertae sedis</taxon>
        <taxon>'Torrubiella' clade</taxon>
    </lineage>
</organism>
<dbReference type="HOGENOM" id="CLU_122006_0_0_1"/>
<evidence type="ECO:0000259" key="3">
    <source>
        <dbReference type="PROSITE" id="PS51549"/>
    </source>
</evidence>
<evidence type="ECO:0000313" key="5">
    <source>
        <dbReference type="Proteomes" id="UP000039046"/>
    </source>
</evidence>
<dbReference type="AlphaFoldDB" id="A0A0A1SY06"/>
<dbReference type="OrthoDB" id="2448405at2759"/>
<dbReference type="InterPro" id="IPR045879">
    <property type="entry name" value="B561A"/>
</dbReference>
<accession>A0A0A1SY06</accession>
<feature type="chain" id="PRO_5001989715" description="DM13 domain-containing protein" evidence="2">
    <location>
        <begin position="17"/>
        <end position="177"/>
    </location>
</feature>
<proteinExistence type="predicted"/>
<evidence type="ECO:0000313" key="4">
    <source>
        <dbReference type="EMBL" id="CEJ89626.1"/>
    </source>
</evidence>
<dbReference type="STRING" id="1531966.A0A0A1SY06"/>
<keyword evidence="2" id="KW-0732">Signal</keyword>
<dbReference type="InterPro" id="IPR019545">
    <property type="entry name" value="DM13_domain"/>
</dbReference>
<feature type="domain" description="DM13" evidence="3">
    <location>
        <begin position="19"/>
        <end position="122"/>
    </location>
</feature>
<protein>
    <recommendedName>
        <fullName evidence="3">DM13 domain-containing protein</fullName>
    </recommendedName>
</protein>
<keyword evidence="5" id="KW-1185">Reference proteome</keyword>
<feature type="signal peptide" evidence="2">
    <location>
        <begin position="1"/>
        <end position="16"/>
    </location>
</feature>
<dbReference type="PANTHER" id="PTHR47281:SF1">
    <property type="entry name" value="OS09G0557700 PROTEIN"/>
    <property type="match status" value="1"/>
</dbReference>
<reference evidence="4 5" key="1">
    <citation type="journal article" date="2015" name="Genome Announc.">
        <title>Draft Genome Sequence and Gene Annotation of the Entomopathogenic Fungus Verticillium hemipterigenum.</title>
        <authorList>
            <person name="Horn F."/>
            <person name="Habel A."/>
            <person name="Scharf D.H."/>
            <person name="Dworschak J."/>
            <person name="Brakhage A.A."/>
            <person name="Guthke R."/>
            <person name="Hertweck C."/>
            <person name="Linde J."/>
        </authorList>
    </citation>
    <scope>NUCLEOTIDE SEQUENCE [LARGE SCALE GENOMIC DNA]</scope>
</reference>
<gene>
    <name evidence="4" type="ORF">VHEMI05460</name>
</gene>
<dbReference type="Proteomes" id="UP000039046">
    <property type="component" value="Unassembled WGS sequence"/>
</dbReference>
<evidence type="ECO:0000256" key="1">
    <source>
        <dbReference type="SAM" id="MobiDB-lite"/>
    </source>
</evidence>
<dbReference type="SMART" id="SM00686">
    <property type="entry name" value="DM13"/>
    <property type="match status" value="1"/>
</dbReference>
<dbReference type="PANTHER" id="PTHR47281">
    <property type="entry name" value="OS09G0557700 PROTEIN"/>
    <property type="match status" value="1"/>
</dbReference>
<name>A0A0A1SY06_9HYPO</name>
<sequence length="177" mass="17845">MKFSIAALTLASLASAAETGWSGAIQTKDGGLGGVVTVVNDTTLMISKYTLKAATAPALYWWGATDSNLPKGFRINNERVSEPAKTDSITISLDAGHKASDFTYVGLWCEKLNANFGQALLSKDGSSSTSDSSPSGSSAPSASPSVDKKGAAAGLSSSQGAFAALAASALAIAAFMA</sequence>
<feature type="region of interest" description="Disordered" evidence="1">
    <location>
        <begin position="123"/>
        <end position="152"/>
    </location>
</feature>
<evidence type="ECO:0000256" key="2">
    <source>
        <dbReference type="SAM" id="SignalP"/>
    </source>
</evidence>
<dbReference type="EMBL" id="CDHN01000002">
    <property type="protein sequence ID" value="CEJ89626.1"/>
    <property type="molecule type" value="Genomic_DNA"/>
</dbReference>
<dbReference type="Pfam" id="PF10517">
    <property type="entry name" value="DM13"/>
    <property type="match status" value="1"/>
</dbReference>